<dbReference type="OrthoDB" id="2904155at2759"/>
<organism evidence="1 2">
    <name type="scientific">Mycena sanguinolenta</name>
    <dbReference type="NCBI Taxonomy" id="230812"/>
    <lineage>
        <taxon>Eukaryota</taxon>
        <taxon>Fungi</taxon>
        <taxon>Dikarya</taxon>
        <taxon>Basidiomycota</taxon>
        <taxon>Agaricomycotina</taxon>
        <taxon>Agaricomycetes</taxon>
        <taxon>Agaricomycetidae</taxon>
        <taxon>Agaricales</taxon>
        <taxon>Marasmiineae</taxon>
        <taxon>Mycenaceae</taxon>
        <taxon>Mycena</taxon>
    </lineage>
</organism>
<accession>A0A8H7DKM8</accession>
<keyword evidence="2" id="KW-1185">Reference proteome</keyword>
<comment type="caution">
    <text evidence="1">The sequence shown here is derived from an EMBL/GenBank/DDBJ whole genome shotgun (WGS) entry which is preliminary data.</text>
</comment>
<proteinExistence type="predicted"/>
<evidence type="ECO:0000313" key="2">
    <source>
        <dbReference type="Proteomes" id="UP000623467"/>
    </source>
</evidence>
<sequence>MSPTIMSASSSSTPWFILLLKTLDRRWFTQMCHPHRLSISLEEPLSHMSAAQECNEDTLRLIFEHCSYSSLAAAGRVCRAWALPAQQELFSVLPLRLHGTVQWDALGKILLGSARLRSYVRKVQVFPCAAEDLEYYRWVPLLLHSGLLSLELLAFPNDALHAALGTMFLASPEFSVLQRLIISGLALSNPAVLQRCLAMPSLQHLGIIFLPSFPDGLTSLTPSKTLSRLSIRTWDVPLDISVLLRACGSTLRRLDLALTHQPDLCGYARLRTALQGTPHLEHLYLDWTEAHPTPFLDGLVLPNMCHLRAGAGLYTGAFFANLPPVLETLHLEYDRTHGAGARLLTDNAAEQVYFPTEAAATGLSAHPTLRLFTLSPNKYCPAMDFPALVTASKSFRCKVAILERAQAENSGLFWH</sequence>
<dbReference type="AlphaFoldDB" id="A0A8H7DKM8"/>
<gene>
    <name evidence="1" type="ORF">MSAN_00473800</name>
</gene>
<evidence type="ECO:0000313" key="1">
    <source>
        <dbReference type="EMBL" id="KAF7375838.1"/>
    </source>
</evidence>
<dbReference type="SUPFAM" id="SSF52047">
    <property type="entry name" value="RNI-like"/>
    <property type="match status" value="1"/>
</dbReference>
<dbReference type="CDD" id="cd09917">
    <property type="entry name" value="F-box_SF"/>
    <property type="match status" value="1"/>
</dbReference>
<dbReference type="EMBL" id="JACAZH010000002">
    <property type="protein sequence ID" value="KAF7375838.1"/>
    <property type="molecule type" value="Genomic_DNA"/>
</dbReference>
<evidence type="ECO:0008006" key="3">
    <source>
        <dbReference type="Google" id="ProtNLM"/>
    </source>
</evidence>
<dbReference type="Gene3D" id="3.80.10.10">
    <property type="entry name" value="Ribonuclease Inhibitor"/>
    <property type="match status" value="1"/>
</dbReference>
<dbReference type="Proteomes" id="UP000623467">
    <property type="component" value="Unassembled WGS sequence"/>
</dbReference>
<protein>
    <recommendedName>
        <fullName evidence="3">F-box domain-containing protein</fullName>
    </recommendedName>
</protein>
<name>A0A8H7DKM8_9AGAR</name>
<dbReference type="InterPro" id="IPR032675">
    <property type="entry name" value="LRR_dom_sf"/>
</dbReference>
<reference evidence="1" key="1">
    <citation type="submission" date="2020-05" db="EMBL/GenBank/DDBJ databases">
        <title>Mycena genomes resolve the evolution of fungal bioluminescence.</title>
        <authorList>
            <person name="Tsai I.J."/>
        </authorList>
    </citation>
    <scope>NUCLEOTIDE SEQUENCE</scope>
    <source>
        <strain evidence="1">160909Yilan</strain>
    </source>
</reference>